<feature type="transmembrane region" description="Helical" evidence="5">
    <location>
        <begin position="52"/>
        <end position="71"/>
    </location>
</feature>
<feature type="domain" description="TMEM205-like" evidence="6">
    <location>
        <begin position="16"/>
        <end position="134"/>
    </location>
</feature>
<evidence type="ECO:0000256" key="1">
    <source>
        <dbReference type="ARBA" id="ARBA00004370"/>
    </source>
</evidence>
<name>A0AAV9PJJ9_9PEZI</name>
<evidence type="ECO:0000256" key="5">
    <source>
        <dbReference type="SAM" id="Phobius"/>
    </source>
</evidence>
<gene>
    <name evidence="7" type="ORF">LTR77_002566</name>
</gene>
<evidence type="ECO:0000256" key="2">
    <source>
        <dbReference type="ARBA" id="ARBA00022692"/>
    </source>
</evidence>
<feature type="transmembrane region" description="Helical" evidence="5">
    <location>
        <begin position="15"/>
        <end position="40"/>
    </location>
</feature>
<accession>A0AAV9PJJ9</accession>
<dbReference type="Pfam" id="PF13664">
    <property type="entry name" value="DUF4149"/>
    <property type="match status" value="1"/>
</dbReference>
<comment type="subcellular location">
    <subcellularLocation>
        <location evidence="1">Membrane</location>
    </subcellularLocation>
</comment>
<dbReference type="PANTHER" id="PTHR23241">
    <property type="entry name" value="LATE EMBRYOGENESIS ABUNDANT PLANTS LEA-RELATED"/>
    <property type="match status" value="1"/>
</dbReference>
<evidence type="ECO:0000313" key="8">
    <source>
        <dbReference type="Proteomes" id="UP001337655"/>
    </source>
</evidence>
<dbReference type="Proteomes" id="UP001337655">
    <property type="component" value="Unassembled WGS sequence"/>
</dbReference>
<keyword evidence="4 5" id="KW-0472">Membrane</keyword>
<dbReference type="RefSeq" id="XP_064662580.1">
    <property type="nucleotide sequence ID" value="XM_064799825.1"/>
</dbReference>
<keyword evidence="8" id="KW-1185">Reference proteome</keyword>
<proteinExistence type="predicted"/>
<dbReference type="GeneID" id="89923913"/>
<keyword evidence="2 5" id="KW-0812">Transmembrane</keyword>
<evidence type="ECO:0000313" key="7">
    <source>
        <dbReference type="EMBL" id="KAK5173885.1"/>
    </source>
</evidence>
<feature type="transmembrane region" description="Helical" evidence="5">
    <location>
        <begin position="163"/>
        <end position="184"/>
    </location>
</feature>
<dbReference type="PANTHER" id="PTHR23241:SF106">
    <property type="entry name" value="DUF4149 DOMAIN-CONTAINING PROTEIN"/>
    <property type="match status" value="1"/>
</dbReference>
<dbReference type="InterPro" id="IPR025423">
    <property type="entry name" value="TMEM205-like"/>
</dbReference>
<evidence type="ECO:0000259" key="6">
    <source>
        <dbReference type="Pfam" id="PF13664"/>
    </source>
</evidence>
<evidence type="ECO:0000256" key="4">
    <source>
        <dbReference type="ARBA" id="ARBA00023136"/>
    </source>
</evidence>
<protein>
    <recommendedName>
        <fullName evidence="6">TMEM205-like domain-containing protein</fullName>
    </recommendedName>
</protein>
<dbReference type="GO" id="GO:0016020">
    <property type="term" value="C:membrane"/>
    <property type="evidence" value="ECO:0007669"/>
    <property type="project" value="UniProtKB-SubCell"/>
</dbReference>
<feature type="transmembrane region" description="Helical" evidence="5">
    <location>
        <begin position="100"/>
        <end position="124"/>
    </location>
</feature>
<comment type="caution">
    <text evidence="7">The sequence shown here is derived from an EMBL/GenBank/DDBJ whole genome shotgun (WGS) entry which is preliminary data.</text>
</comment>
<organism evidence="7 8">
    <name type="scientific">Saxophila tyrrhenica</name>
    <dbReference type="NCBI Taxonomy" id="1690608"/>
    <lineage>
        <taxon>Eukaryota</taxon>
        <taxon>Fungi</taxon>
        <taxon>Dikarya</taxon>
        <taxon>Ascomycota</taxon>
        <taxon>Pezizomycotina</taxon>
        <taxon>Dothideomycetes</taxon>
        <taxon>Dothideomycetidae</taxon>
        <taxon>Mycosphaerellales</taxon>
        <taxon>Extremaceae</taxon>
        <taxon>Saxophila</taxon>
    </lineage>
</organism>
<sequence length="189" mass="20663">MPSLASFTDPKAYHILSYGTLLGSTFFQTFMAGPLAYMCLPKPQFSTLQQKIFPPFFALQTALPLLMALTWPGEKIAGAAGMGVMRQNTGWRGLMEDSNLWTALVPIGLMFGTSLLNLVVLGPATTKVMRDRKHQETRDGKKYYDPGPKSAEMQRMNSSFAKLHGASSMANVVGLAAMLFYGVVLGEML</sequence>
<evidence type="ECO:0000256" key="3">
    <source>
        <dbReference type="ARBA" id="ARBA00022989"/>
    </source>
</evidence>
<dbReference type="AlphaFoldDB" id="A0AAV9PJJ9"/>
<reference evidence="7 8" key="1">
    <citation type="submission" date="2023-08" db="EMBL/GenBank/DDBJ databases">
        <title>Black Yeasts Isolated from many extreme environments.</title>
        <authorList>
            <person name="Coleine C."/>
            <person name="Stajich J.E."/>
            <person name="Selbmann L."/>
        </authorList>
    </citation>
    <scope>NUCLEOTIDE SEQUENCE [LARGE SCALE GENOMIC DNA]</scope>
    <source>
        <strain evidence="7 8">CCFEE 5935</strain>
    </source>
</reference>
<dbReference type="EMBL" id="JAVRRT010000003">
    <property type="protein sequence ID" value="KAK5173885.1"/>
    <property type="molecule type" value="Genomic_DNA"/>
</dbReference>
<dbReference type="InterPro" id="IPR053009">
    <property type="entry name" value="Xanthocillin_Biosynth-Assoc"/>
</dbReference>
<keyword evidence="3 5" id="KW-1133">Transmembrane helix</keyword>